<gene>
    <name evidence="2" type="ORF">BDBG_05162</name>
</gene>
<feature type="compositionally biased region" description="Polar residues" evidence="1">
    <location>
        <begin position="291"/>
        <end position="317"/>
    </location>
</feature>
<feature type="region of interest" description="Disordered" evidence="1">
    <location>
        <begin position="132"/>
        <end position="212"/>
    </location>
</feature>
<dbReference type="EMBL" id="GG657457">
    <property type="protein sequence ID" value="OAT09368.1"/>
    <property type="molecule type" value="Genomic_DNA"/>
</dbReference>
<dbReference type="STRING" id="559298.A0A179UQ90"/>
<dbReference type="RefSeq" id="XP_031578789.1">
    <property type="nucleotide sequence ID" value="XM_031722017.1"/>
</dbReference>
<feature type="region of interest" description="Disordered" evidence="1">
    <location>
        <begin position="264"/>
        <end position="375"/>
    </location>
</feature>
<feature type="compositionally biased region" description="Basic and acidic residues" evidence="1">
    <location>
        <begin position="162"/>
        <end position="173"/>
    </location>
</feature>
<reference evidence="2" key="1">
    <citation type="submission" date="2009-02" db="EMBL/GenBank/DDBJ databases">
        <title>The Genome Sequence of Blastomyces dermatitidis strain SLH14081.</title>
        <authorList>
            <consortium name="The Broad Institute Genome Sequencing Platform"/>
            <consortium name="Broad Institute Microbial Sequencing Center."/>
            <person name="Champion M."/>
            <person name="Cuomo C."/>
            <person name="Ma L.-J."/>
            <person name="Henn M.R."/>
            <person name="Klein B."/>
            <person name="Goldman B."/>
            <person name="Young S."/>
            <person name="Kodira C.D."/>
            <person name="Zeng Q."/>
            <person name="Koehrsen M."/>
            <person name="Alvarado L."/>
            <person name="Berlin A.M."/>
            <person name="Heiman D.I."/>
            <person name="Hepburn T.A."/>
            <person name="Saif S."/>
            <person name="Shea T.D."/>
            <person name="Shenoy N."/>
            <person name="Sykes S."/>
            <person name="Galagan J."/>
            <person name="Nusbaum C."/>
            <person name="Birren B."/>
        </authorList>
    </citation>
    <scope>NUCLEOTIDE SEQUENCE</scope>
    <source>
        <strain evidence="2">SLH14081</strain>
    </source>
</reference>
<sequence length="415" mass="46608">MAASFSEPLQIETRCQFSGQACSTESNHYRKVISHIFGRNKKCTVNIPQHVWIYYCRKHYQRARYRTAEWPFRQCDLAIETVQNMRAWGGVQNFNLQLRRRETWRTARQINEEGNDGEKAEGDQDEAMLDAEAEAHEPGEPSPSSKSRTFTPINRPPRVKAPVKEGESDYHGNEDEDESEDKNLVDSVPTDEEILPPKRRKKKKRSPTIIPHPVPNWLHTRVGPNKTFDEILSVLRDLRAHLTEIAQQKQLPHFPDIEILPNLRPRSVTPSCSTRGDTRPTLRRPLPLIDSPTSRTGLITSAPSGPTQGLTRRSAASETLHRPTRSTQTAPPTPQADTSPTITRVRRATDPSIRSPAGPDSAAMSSEASDNDASNQSLKYAIGRAACLINPTCRALRVSDHGAVKKTTKRKINKS</sequence>
<feature type="compositionally biased region" description="Polar residues" evidence="1">
    <location>
        <begin position="363"/>
        <end position="375"/>
    </location>
</feature>
<proteinExistence type="predicted"/>
<dbReference type="Proteomes" id="UP000002038">
    <property type="component" value="Unassembled WGS sequence"/>
</dbReference>
<name>A0A179UQ90_BLAGS</name>
<organism evidence="2 4">
    <name type="scientific">Blastomyces gilchristii (strain SLH14081)</name>
    <name type="common">Blastomyces dermatitidis</name>
    <dbReference type="NCBI Taxonomy" id="559298"/>
    <lineage>
        <taxon>Eukaryota</taxon>
        <taxon>Fungi</taxon>
        <taxon>Dikarya</taxon>
        <taxon>Ascomycota</taxon>
        <taxon>Pezizomycotina</taxon>
        <taxon>Eurotiomycetes</taxon>
        <taxon>Eurotiomycetidae</taxon>
        <taxon>Onygenales</taxon>
        <taxon>Ajellomycetaceae</taxon>
        <taxon>Blastomyces</taxon>
    </lineage>
</organism>
<feature type="compositionally biased region" description="Polar residues" evidence="1">
    <location>
        <begin position="142"/>
        <end position="152"/>
    </location>
</feature>
<evidence type="ECO:0000256" key="1">
    <source>
        <dbReference type="SAM" id="MobiDB-lite"/>
    </source>
</evidence>
<feature type="compositionally biased region" description="Low complexity" evidence="1">
    <location>
        <begin position="325"/>
        <end position="341"/>
    </location>
</feature>
<dbReference type="VEuPathDB" id="FungiDB:BDBG_05162"/>
<protein>
    <submittedName>
        <fullName evidence="2 3">ORP1</fullName>
    </submittedName>
</protein>
<evidence type="ECO:0000313" key="4">
    <source>
        <dbReference type="Proteomes" id="UP000002038"/>
    </source>
</evidence>
<dbReference type="AlphaFoldDB" id="A0A179UQ90"/>
<accession>A0A179UQ90</accession>
<keyword evidence="4" id="KW-1185">Reference proteome</keyword>
<dbReference type="KEGG" id="bgh:BDBG_05162"/>
<dbReference type="EMBL" id="GG657457">
    <property type="protein sequence ID" value="OAT09369.1"/>
    <property type="molecule type" value="Genomic_DNA"/>
</dbReference>
<evidence type="ECO:0000313" key="2">
    <source>
        <dbReference type="EMBL" id="OAT09368.1"/>
    </source>
</evidence>
<feature type="compositionally biased region" description="Basic residues" evidence="1">
    <location>
        <begin position="197"/>
        <end position="206"/>
    </location>
</feature>
<reference evidence="4" key="2">
    <citation type="journal article" date="2015" name="PLoS Genet.">
        <title>The dynamic genome and transcriptome of the human fungal pathogen Blastomyces and close relative Emmonsia.</title>
        <authorList>
            <person name="Munoz J.F."/>
            <person name="Gauthier G.M."/>
            <person name="Desjardins C.A."/>
            <person name="Gallo J.E."/>
            <person name="Holder J."/>
            <person name="Sullivan T.D."/>
            <person name="Marty A.J."/>
            <person name="Carmen J.C."/>
            <person name="Chen Z."/>
            <person name="Ding L."/>
            <person name="Gujja S."/>
            <person name="Magrini V."/>
            <person name="Misas E."/>
            <person name="Mitreva M."/>
            <person name="Priest M."/>
            <person name="Saif S."/>
            <person name="Whiston E.A."/>
            <person name="Young S."/>
            <person name="Zeng Q."/>
            <person name="Goldman W.E."/>
            <person name="Mardis E.R."/>
            <person name="Taylor J.W."/>
            <person name="McEwen J.G."/>
            <person name="Clay O.K."/>
            <person name="Klein B.S."/>
            <person name="Cuomo C.A."/>
        </authorList>
    </citation>
    <scope>NUCLEOTIDE SEQUENCE [LARGE SCALE GENOMIC DNA]</scope>
    <source>
        <strain evidence="4">SLH14081</strain>
    </source>
</reference>
<dbReference type="GeneID" id="42528133"/>
<dbReference type="OrthoDB" id="4161595at2759"/>
<dbReference type="RefSeq" id="XP_031578790.1">
    <property type="nucleotide sequence ID" value="XM_031722018.1"/>
</dbReference>
<evidence type="ECO:0000313" key="3">
    <source>
        <dbReference type="EMBL" id="OAT09369.1"/>
    </source>
</evidence>